<keyword evidence="3 5" id="KW-1133">Transmembrane helix</keyword>
<evidence type="ECO:0000256" key="1">
    <source>
        <dbReference type="ARBA" id="ARBA00004141"/>
    </source>
</evidence>
<keyword evidence="2 5" id="KW-0812">Transmembrane</keyword>
<feature type="transmembrane region" description="Helical" evidence="5">
    <location>
        <begin position="6"/>
        <end position="28"/>
    </location>
</feature>
<dbReference type="InterPro" id="IPR002229">
    <property type="entry name" value="RhesusRHD"/>
</dbReference>
<feature type="transmembrane region" description="Helical" evidence="5">
    <location>
        <begin position="231"/>
        <end position="253"/>
    </location>
</feature>
<evidence type="ECO:0000313" key="7">
    <source>
        <dbReference type="Proteomes" id="UP000811844"/>
    </source>
</evidence>
<dbReference type="PANTHER" id="PTHR10361:SF24">
    <property type="entry name" value="P3 PROTEIN"/>
    <property type="match status" value="1"/>
</dbReference>
<feature type="transmembrane region" description="Helical" evidence="5">
    <location>
        <begin position="96"/>
        <end position="118"/>
    </location>
</feature>
<name>A0ABS5I4F1_9GAMM</name>
<dbReference type="Gene3D" id="1.20.1530.20">
    <property type="match status" value="1"/>
</dbReference>
<evidence type="ECO:0000256" key="5">
    <source>
        <dbReference type="SAM" id="Phobius"/>
    </source>
</evidence>
<evidence type="ECO:0000256" key="4">
    <source>
        <dbReference type="ARBA" id="ARBA00023136"/>
    </source>
</evidence>
<comment type="subcellular location">
    <subcellularLocation>
        <location evidence="1">Membrane</location>
        <topology evidence="1">Multi-pass membrane protein</topology>
    </subcellularLocation>
</comment>
<dbReference type="InterPro" id="IPR004710">
    <property type="entry name" value="Bilac:Na_transpt"/>
</dbReference>
<organism evidence="6 7">
    <name type="scientific">Shewanella intestini</name>
    <dbReference type="NCBI Taxonomy" id="2017544"/>
    <lineage>
        <taxon>Bacteria</taxon>
        <taxon>Pseudomonadati</taxon>
        <taxon>Pseudomonadota</taxon>
        <taxon>Gammaproteobacteria</taxon>
        <taxon>Alteromonadales</taxon>
        <taxon>Shewanellaceae</taxon>
        <taxon>Shewanella</taxon>
    </lineage>
</organism>
<evidence type="ECO:0000256" key="2">
    <source>
        <dbReference type="ARBA" id="ARBA00022692"/>
    </source>
</evidence>
<evidence type="ECO:0000313" key="6">
    <source>
        <dbReference type="EMBL" id="MBR9728907.1"/>
    </source>
</evidence>
<protein>
    <submittedName>
        <fullName evidence="6">Bile acid:sodium symporter family protein</fullName>
    </submittedName>
</protein>
<dbReference type="EMBL" id="JAAIKR010000013">
    <property type="protein sequence ID" value="MBR9728907.1"/>
    <property type="molecule type" value="Genomic_DNA"/>
</dbReference>
<proteinExistence type="predicted"/>
<comment type="caution">
    <text evidence="6">The sequence shown here is derived from an EMBL/GenBank/DDBJ whole genome shotgun (WGS) entry which is preliminary data.</text>
</comment>
<gene>
    <name evidence="6" type="ORF">G3R48_13060</name>
</gene>
<dbReference type="InterPro" id="IPR038770">
    <property type="entry name" value="Na+/solute_symporter_sf"/>
</dbReference>
<reference evidence="6 7" key="1">
    <citation type="submission" date="2020-02" db="EMBL/GenBank/DDBJ databases">
        <title>Shewanella WXL01 sp. nov., a marine bacterium isolated from green algae in Luhuitou Fringing Reef (Northern South China Sea).</title>
        <authorList>
            <person name="Wang X."/>
        </authorList>
    </citation>
    <scope>NUCLEOTIDE SEQUENCE [LARGE SCALE GENOMIC DNA]</scope>
    <source>
        <strain evidence="6 7">MCCC 1A01895</strain>
    </source>
</reference>
<dbReference type="InterPro" id="IPR002657">
    <property type="entry name" value="BilAc:Na_symport/Acr3"/>
</dbReference>
<keyword evidence="7" id="KW-1185">Reference proteome</keyword>
<dbReference type="RefSeq" id="WP_153665403.1">
    <property type="nucleotide sequence ID" value="NZ_JAAIKR010000013.1"/>
</dbReference>
<feature type="transmembrane region" description="Helical" evidence="5">
    <location>
        <begin position="40"/>
        <end position="63"/>
    </location>
</feature>
<dbReference type="PANTHER" id="PTHR10361">
    <property type="entry name" value="SODIUM-BILE ACID COTRANSPORTER"/>
    <property type="match status" value="1"/>
</dbReference>
<dbReference type="PRINTS" id="PR00342">
    <property type="entry name" value="RHESUSRHD"/>
</dbReference>
<feature type="transmembrane region" description="Helical" evidence="5">
    <location>
        <begin position="170"/>
        <end position="189"/>
    </location>
</feature>
<dbReference type="Pfam" id="PF01758">
    <property type="entry name" value="SBF"/>
    <property type="match status" value="1"/>
</dbReference>
<evidence type="ECO:0000256" key="3">
    <source>
        <dbReference type="ARBA" id="ARBA00022989"/>
    </source>
</evidence>
<feature type="transmembrane region" description="Helical" evidence="5">
    <location>
        <begin position="259"/>
        <end position="280"/>
    </location>
</feature>
<sequence length="296" mass="31876">MTASVLTQGLLPLAIALIMFGMGLSLTMTDFTRLFRWPKAMVLGLIGQILLLPLMALLISVALDLPPAMAIGLMILSACPGGTTSNVISQLSRANLALSVTLTGLSTLICLLSTPLIIQWSLNHFSSDNPVAFSLLTTTVGLSALTLLPLALGMWVNRHWVVSAQKIEPIFRRFSAIFMVLMIAGILWQERQMLSQSFSDMFLACVLLNFTSVACAVLLSRLGGLSKQDALTLCIEIGIQNATLAILIAMTFLNRPDLAVAAGVYGVTMYLGAGFIVLWAKWPNKQLSAVSIKPRP</sequence>
<feature type="transmembrane region" description="Helical" evidence="5">
    <location>
        <begin position="201"/>
        <end position="219"/>
    </location>
</feature>
<accession>A0ABS5I4F1</accession>
<feature type="transmembrane region" description="Helical" evidence="5">
    <location>
        <begin position="69"/>
        <end position="89"/>
    </location>
</feature>
<dbReference type="Proteomes" id="UP000811844">
    <property type="component" value="Unassembled WGS sequence"/>
</dbReference>
<keyword evidence="4 5" id="KW-0472">Membrane</keyword>
<feature type="transmembrane region" description="Helical" evidence="5">
    <location>
        <begin position="130"/>
        <end position="150"/>
    </location>
</feature>